<dbReference type="EMBL" id="BMAW01128667">
    <property type="protein sequence ID" value="GFU26830.1"/>
    <property type="molecule type" value="Genomic_DNA"/>
</dbReference>
<accession>A0A8X6ULN0</accession>
<dbReference type="AlphaFoldDB" id="A0A8X6ULN0"/>
<protein>
    <submittedName>
        <fullName evidence="1">Uncharacterized protein</fullName>
    </submittedName>
</protein>
<proteinExistence type="predicted"/>
<reference evidence="1" key="1">
    <citation type="submission" date="2020-08" db="EMBL/GenBank/DDBJ databases">
        <title>Multicomponent nature underlies the extraordinary mechanical properties of spider dragline silk.</title>
        <authorList>
            <person name="Kono N."/>
            <person name="Nakamura H."/>
            <person name="Mori M."/>
            <person name="Yoshida Y."/>
            <person name="Ohtoshi R."/>
            <person name="Malay A.D."/>
            <person name="Moran D.A.P."/>
            <person name="Tomita M."/>
            <person name="Numata K."/>
            <person name="Arakawa K."/>
        </authorList>
    </citation>
    <scope>NUCLEOTIDE SEQUENCE</scope>
</reference>
<dbReference type="Proteomes" id="UP000887013">
    <property type="component" value="Unassembled WGS sequence"/>
</dbReference>
<sequence>MEESNLDFGNPNRLSNDLLEKPHFMVSSESCFFWHHLSLKTRHDDSSISSERGDLNWGRRQRRPTSLKFLLNVTNYATWQSSSFSICLCPKE</sequence>
<comment type="caution">
    <text evidence="1">The sequence shown here is derived from an EMBL/GenBank/DDBJ whole genome shotgun (WGS) entry which is preliminary data.</text>
</comment>
<keyword evidence="2" id="KW-1185">Reference proteome</keyword>
<evidence type="ECO:0000313" key="2">
    <source>
        <dbReference type="Proteomes" id="UP000887013"/>
    </source>
</evidence>
<evidence type="ECO:0000313" key="1">
    <source>
        <dbReference type="EMBL" id="GFU26830.1"/>
    </source>
</evidence>
<gene>
    <name evidence="1" type="ORF">NPIL_316391</name>
</gene>
<organism evidence="1 2">
    <name type="scientific">Nephila pilipes</name>
    <name type="common">Giant wood spider</name>
    <name type="synonym">Nephila maculata</name>
    <dbReference type="NCBI Taxonomy" id="299642"/>
    <lineage>
        <taxon>Eukaryota</taxon>
        <taxon>Metazoa</taxon>
        <taxon>Ecdysozoa</taxon>
        <taxon>Arthropoda</taxon>
        <taxon>Chelicerata</taxon>
        <taxon>Arachnida</taxon>
        <taxon>Araneae</taxon>
        <taxon>Araneomorphae</taxon>
        <taxon>Entelegynae</taxon>
        <taxon>Araneoidea</taxon>
        <taxon>Nephilidae</taxon>
        <taxon>Nephila</taxon>
    </lineage>
</organism>
<name>A0A8X6ULN0_NEPPI</name>